<feature type="binding site" evidence="12">
    <location>
        <begin position="215"/>
        <end position="221"/>
    </location>
    <ligand>
        <name>(6S)-NADPHX</name>
        <dbReference type="ChEBI" id="CHEBI:64076"/>
    </ligand>
</feature>
<feature type="region of interest" description="Disordered" evidence="13">
    <location>
        <begin position="111"/>
        <end position="183"/>
    </location>
</feature>
<feature type="compositionally biased region" description="Low complexity" evidence="13">
    <location>
        <begin position="489"/>
        <end position="508"/>
    </location>
</feature>
<keyword evidence="5 11" id="KW-0521">NADP</keyword>
<dbReference type="EC" id="5.1.99.6" evidence="12"/>
<comment type="catalytic activity">
    <reaction evidence="10 11">
        <text>(6S)-NADPHX + ADP = AMP + phosphate + NADPH + H(+)</text>
        <dbReference type="Rhea" id="RHEA:32235"/>
        <dbReference type="ChEBI" id="CHEBI:15378"/>
        <dbReference type="ChEBI" id="CHEBI:43474"/>
        <dbReference type="ChEBI" id="CHEBI:57783"/>
        <dbReference type="ChEBI" id="CHEBI:64076"/>
        <dbReference type="ChEBI" id="CHEBI:456215"/>
        <dbReference type="ChEBI" id="CHEBI:456216"/>
        <dbReference type="EC" id="4.2.1.136"/>
    </reaction>
</comment>
<keyword evidence="12" id="KW-0413">Isomerase</keyword>
<evidence type="ECO:0000256" key="9">
    <source>
        <dbReference type="ARBA" id="ARBA00048238"/>
    </source>
</evidence>
<dbReference type="PROSITE" id="PS51385">
    <property type="entry name" value="YJEF_N"/>
    <property type="match status" value="1"/>
</dbReference>
<keyword evidence="17" id="KW-1185">Reference proteome</keyword>
<name>A0ABZ0QSE0_9FIRM</name>
<dbReference type="SUPFAM" id="SSF53613">
    <property type="entry name" value="Ribokinase-like"/>
    <property type="match status" value="2"/>
</dbReference>
<protein>
    <recommendedName>
        <fullName evidence="11 12">Multifunctional fusion protein</fullName>
    </recommendedName>
    <domain>
        <recommendedName>
            <fullName evidence="11">ADP-dependent (S)-NAD(P)H-hydrate dehydratase</fullName>
            <ecNumber evidence="11">4.2.1.136</ecNumber>
        </recommendedName>
        <alternativeName>
            <fullName evidence="11">ADP-dependent NAD(P)HX dehydratase</fullName>
        </alternativeName>
    </domain>
    <domain>
        <recommendedName>
            <fullName evidence="12">NAD(P)H-hydrate epimerase</fullName>
            <ecNumber evidence="12">5.1.99.6</ecNumber>
        </recommendedName>
        <alternativeName>
            <fullName evidence="12">NAD(P)HX epimerase</fullName>
        </alternativeName>
    </domain>
</protein>
<keyword evidence="6 11" id="KW-0520">NAD</keyword>
<evidence type="ECO:0000259" key="14">
    <source>
        <dbReference type="PROSITE" id="PS51383"/>
    </source>
</evidence>
<dbReference type="PROSITE" id="PS51383">
    <property type="entry name" value="YJEF_C_3"/>
    <property type="match status" value="1"/>
</dbReference>
<evidence type="ECO:0000256" key="8">
    <source>
        <dbReference type="ARBA" id="ARBA00025153"/>
    </source>
</evidence>
<feature type="compositionally biased region" description="Low complexity" evidence="13">
    <location>
        <begin position="133"/>
        <end position="183"/>
    </location>
</feature>
<comment type="similarity">
    <text evidence="11">Belongs to the NnrD/CARKD family.</text>
</comment>
<dbReference type="Gene3D" id="3.40.50.10260">
    <property type="entry name" value="YjeF N-terminal domain"/>
    <property type="match status" value="2"/>
</dbReference>
<comment type="function">
    <text evidence="12">Catalyzes the epimerization of the S- and R-forms of NAD(P)HX, a damaged form of NAD(P)H that is a result of enzymatic or heat-dependent hydration. This is a prerequisite for the S-specific NAD(P)H-hydrate dehydratase to allow the repair of both epimers of NAD(P)HX.</text>
</comment>
<dbReference type="RefSeq" id="WP_318750859.1">
    <property type="nucleotide sequence ID" value="NZ_CP132508.1"/>
</dbReference>
<evidence type="ECO:0000256" key="4">
    <source>
        <dbReference type="ARBA" id="ARBA00022840"/>
    </source>
</evidence>
<feature type="binding site" evidence="12">
    <location>
        <begin position="57"/>
        <end position="61"/>
    </location>
    <ligand>
        <name>(6S)-NADPHX</name>
        <dbReference type="ChEBI" id="CHEBI:64076"/>
    </ligand>
</feature>
<dbReference type="Gene3D" id="3.40.1190.20">
    <property type="match status" value="1"/>
</dbReference>
<evidence type="ECO:0000256" key="2">
    <source>
        <dbReference type="ARBA" id="ARBA00009524"/>
    </source>
</evidence>
<comment type="catalytic activity">
    <reaction evidence="12">
        <text>(6R)-NADPHX = (6S)-NADPHX</text>
        <dbReference type="Rhea" id="RHEA:32227"/>
        <dbReference type="ChEBI" id="CHEBI:64076"/>
        <dbReference type="ChEBI" id="CHEBI:64077"/>
        <dbReference type="EC" id="5.1.99.6"/>
    </reaction>
</comment>
<feature type="binding site" evidence="11">
    <location>
        <position position="613"/>
    </location>
    <ligand>
        <name>AMP</name>
        <dbReference type="ChEBI" id="CHEBI:456215"/>
    </ligand>
</feature>
<feature type="binding site" evidence="11">
    <location>
        <begin position="584"/>
        <end position="588"/>
    </location>
    <ligand>
        <name>AMP</name>
        <dbReference type="ChEBI" id="CHEBI:456215"/>
    </ligand>
</feature>
<feature type="binding site" evidence="11">
    <location>
        <position position="364"/>
    </location>
    <ligand>
        <name>(6S)-NADPHX</name>
        <dbReference type="ChEBI" id="CHEBI:64076"/>
    </ligand>
</feature>
<dbReference type="InterPro" id="IPR036652">
    <property type="entry name" value="YjeF_N_dom_sf"/>
</dbReference>
<feature type="compositionally biased region" description="Basic and acidic residues" evidence="13">
    <location>
        <begin position="460"/>
        <end position="481"/>
    </location>
</feature>
<keyword evidence="3 11" id="KW-0547">Nucleotide-binding</keyword>
<dbReference type="InterPro" id="IPR004443">
    <property type="entry name" value="YjeF_N_dom"/>
</dbReference>
<evidence type="ECO:0000256" key="6">
    <source>
        <dbReference type="ARBA" id="ARBA00023027"/>
    </source>
</evidence>
<comment type="similarity">
    <text evidence="2">In the C-terminal section; belongs to the NnrD/CARKD family.</text>
</comment>
<dbReference type="EC" id="4.2.1.136" evidence="11"/>
<dbReference type="HAMAP" id="MF_01965">
    <property type="entry name" value="NADHX_dehydratase"/>
    <property type="match status" value="1"/>
</dbReference>
<evidence type="ECO:0000313" key="16">
    <source>
        <dbReference type="EMBL" id="WPD19310.1"/>
    </source>
</evidence>
<feature type="binding site" evidence="12">
    <location>
        <position position="58"/>
    </location>
    <ligand>
        <name>K(+)</name>
        <dbReference type="ChEBI" id="CHEBI:29103"/>
    </ligand>
</feature>
<feature type="binding site" evidence="11">
    <location>
        <position position="438"/>
    </location>
    <ligand>
        <name>(6S)-NADPHX</name>
        <dbReference type="ChEBI" id="CHEBI:64076"/>
    </ligand>
</feature>
<evidence type="ECO:0000256" key="1">
    <source>
        <dbReference type="ARBA" id="ARBA00006001"/>
    </source>
</evidence>
<comment type="subunit">
    <text evidence="11">Homotetramer.</text>
</comment>
<comment type="function">
    <text evidence="11">Catalyzes the dehydration of the S-form of NAD(P)HX at the expense of ADP, which is converted to AMP. Together with NAD(P)HX epimerase, which catalyzes the epimerization of the S- and R-forms, the enzyme allows the repair of both epimers of NAD(P)HX, a damaged form of NAD(P)H that is a result of enzymatic or heat-dependent hydration.</text>
</comment>
<evidence type="ECO:0000256" key="11">
    <source>
        <dbReference type="HAMAP-Rule" id="MF_01965"/>
    </source>
</evidence>
<dbReference type="PANTHER" id="PTHR12592:SF0">
    <property type="entry name" value="ATP-DEPENDENT (S)-NAD(P)H-HYDRATE DEHYDRATASE"/>
    <property type="match status" value="1"/>
</dbReference>
<evidence type="ECO:0000313" key="17">
    <source>
        <dbReference type="Proteomes" id="UP001304683"/>
    </source>
</evidence>
<dbReference type="InterPro" id="IPR029056">
    <property type="entry name" value="Ribokinase-like"/>
</dbReference>
<comment type="caution">
    <text evidence="12">Lacks conserved residue(s) required for the propagation of feature annotation.</text>
</comment>
<organism evidence="16 17">
    <name type="scientific">Thermaerobacter composti</name>
    <dbReference type="NCBI Taxonomy" id="554949"/>
    <lineage>
        <taxon>Bacteria</taxon>
        <taxon>Bacillati</taxon>
        <taxon>Bacillota</taxon>
        <taxon>Clostridia</taxon>
        <taxon>Eubacteriales</taxon>
        <taxon>Clostridiales Family XVII. Incertae Sedis</taxon>
        <taxon>Thermaerobacter</taxon>
    </lineage>
</organism>
<dbReference type="SUPFAM" id="SSF64153">
    <property type="entry name" value="YjeF N-terminal domain-like"/>
    <property type="match status" value="2"/>
</dbReference>
<reference evidence="16 17" key="1">
    <citation type="submission" date="2023-08" db="EMBL/GenBank/DDBJ databases">
        <title>Genome sequence of Thermaerobacter compostii strain Ins1, a spore-forming filamentous bacterium isolated from a deep geothermal reservoir.</title>
        <authorList>
            <person name="Bregnard D."/>
            <person name="Gonzalez D."/>
            <person name="Junier P."/>
        </authorList>
    </citation>
    <scope>NUCLEOTIDE SEQUENCE [LARGE SCALE GENOMIC DNA]</scope>
    <source>
        <strain evidence="16 17">Ins1</strain>
    </source>
</reference>
<dbReference type="Proteomes" id="UP001304683">
    <property type="component" value="Chromosome"/>
</dbReference>
<feature type="region of interest" description="Disordered" evidence="13">
    <location>
        <begin position="460"/>
        <end position="508"/>
    </location>
</feature>
<keyword evidence="12" id="KW-0479">Metal-binding</keyword>
<dbReference type="Pfam" id="PF03853">
    <property type="entry name" value="YjeF_N"/>
    <property type="match status" value="2"/>
</dbReference>
<dbReference type="PANTHER" id="PTHR12592">
    <property type="entry name" value="ATP-DEPENDENT (S)-NAD(P)H-HYDRATE DEHYDRATASE FAMILY MEMBER"/>
    <property type="match status" value="1"/>
</dbReference>
<feature type="binding site" evidence="12">
    <location>
        <position position="247"/>
    </location>
    <ligand>
        <name>K(+)</name>
        <dbReference type="ChEBI" id="CHEBI:29103"/>
    </ligand>
</feature>
<evidence type="ECO:0000256" key="10">
    <source>
        <dbReference type="ARBA" id="ARBA00049209"/>
    </source>
</evidence>
<feature type="domain" description="YjeF N-terminal" evidence="15">
    <location>
        <begin position="7"/>
        <end position="301"/>
    </location>
</feature>
<comment type="cofactor">
    <cofactor evidence="12">
        <name>K(+)</name>
        <dbReference type="ChEBI" id="CHEBI:29103"/>
    </cofactor>
    <text evidence="12">Binds 1 potassium ion per subunit.</text>
</comment>
<dbReference type="HAMAP" id="MF_01966">
    <property type="entry name" value="NADHX_epimerase"/>
    <property type="match status" value="1"/>
</dbReference>
<keyword evidence="12" id="KW-0630">Potassium</keyword>
<feature type="binding site" evidence="11">
    <location>
        <position position="614"/>
    </location>
    <ligand>
        <name>(6S)-NADPHX</name>
        <dbReference type="ChEBI" id="CHEBI:64076"/>
    </ligand>
</feature>
<dbReference type="EMBL" id="CP132508">
    <property type="protein sequence ID" value="WPD19310.1"/>
    <property type="molecule type" value="Genomic_DNA"/>
</dbReference>
<evidence type="ECO:0000256" key="13">
    <source>
        <dbReference type="SAM" id="MobiDB-lite"/>
    </source>
</evidence>
<proteinExistence type="inferred from homology"/>
<feature type="binding site" evidence="12">
    <location>
        <position position="244"/>
    </location>
    <ligand>
        <name>(6S)-NADPHX</name>
        <dbReference type="ChEBI" id="CHEBI:64076"/>
    </ligand>
</feature>
<evidence type="ECO:0000256" key="3">
    <source>
        <dbReference type="ARBA" id="ARBA00022741"/>
    </source>
</evidence>
<evidence type="ECO:0000256" key="5">
    <source>
        <dbReference type="ARBA" id="ARBA00022857"/>
    </source>
</evidence>
<keyword evidence="4 11" id="KW-0067">ATP-binding</keyword>
<comment type="catalytic activity">
    <reaction evidence="9 11">
        <text>(6S)-NADHX + ADP = AMP + phosphate + NADH + H(+)</text>
        <dbReference type="Rhea" id="RHEA:32223"/>
        <dbReference type="ChEBI" id="CHEBI:15378"/>
        <dbReference type="ChEBI" id="CHEBI:43474"/>
        <dbReference type="ChEBI" id="CHEBI:57945"/>
        <dbReference type="ChEBI" id="CHEBI:64074"/>
        <dbReference type="ChEBI" id="CHEBI:456215"/>
        <dbReference type="ChEBI" id="CHEBI:456216"/>
        <dbReference type="EC" id="4.2.1.136"/>
    </reaction>
</comment>
<evidence type="ECO:0000256" key="12">
    <source>
        <dbReference type="HAMAP-Rule" id="MF_01966"/>
    </source>
</evidence>
<comment type="similarity">
    <text evidence="1">In the N-terminal section; belongs to the NnrE/AIBP family.</text>
</comment>
<sequence length="703" mass="69053">MLSAAAVRRGDRLAADAGLGGPVLMETAGRTAATLLWKVAGPFSARQPVVVLAGGGNNGGDGMVLARWVARWAGPAAVKVFLLAEPGRLRGEAAVQWSLLARAGVPAFALAGEPAPGAQQGPHQHQNPGTGAGAAPVAAEFPEPGAARPPAAGSAGAAGPHTETGPQPAADRPAAGGPPAAAGAGSGVGLAVDPFLDHLEAAVARARVVVDALLGVGVRGAPRPLAARALQVVGAAGVPVFALDLPSGLDTDTGEAAPVVPRATWTATFAAAKWGLVLGQGPERAGQVFVVDIGWPQETGTGVGGTGGEAEAGAPGGGTGGFPSARVLDAAGVAALLPRRPWDAHKGWAGHVVVAGGRPGQVGAAVLAGTAALQAGAGTVTLAVPAPVRTEAAVHRPEIMTWALPATAGGEWDAAAATALAQRERERRGRVVRVIGPGLGQSPGAAACLAAWLGLDRPAARDPAEGASDDDRPADAPHGRPADGAPGTDGEPGARAPEGAAAAGSAADGPVCRPTVLDADGLNLAALLGIDRLRERPGSFPLVLTPHPGEAARLLGWTTARVQAERPRAAVELARRAGAVAVLKGAGTLIAGPGGELYICTRGHPGMASAGMGDALAGIVGAFLAQGLEPLAAALVAVFVHALAGELAAPAEGIPVQATQLIARLPEALDRIRRGSPGSAAALGIPGVAWLRPPLEGDGAPVS</sequence>
<evidence type="ECO:0000259" key="15">
    <source>
        <dbReference type="PROSITE" id="PS51385"/>
    </source>
</evidence>
<feature type="domain" description="YjeF C-terminal" evidence="14">
    <location>
        <begin position="329"/>
        <end position="672"/>
    </location>
</feature>
<comment type="cofactor">
    <cofactor evidence="11">
        <name>Mg(2+)</name>
        <dbReference type="ChEBI" id="CHEBI:18420"/>
    </cofactor>
</comment>
<feature type="binding site" evidence="11">
    <location>
        <position position="547"/>
    </location>
    <ligand>
        <name>(6S)-NADPHX</name>
        <dbReference type="ChEBI" id="CHEBI:64076"/>
    </ligand>
</feature>
<comment type="similarity">
    <text evidence="12">Belongs to the NnrE/AIBP family.</text>
</comment>
<dbReference type="InterPro" id="IPR000631">
    <property type="entry name" value="CARKD"/>
</dbReference>
<dbReference type="Pfam" id="PF01256">
    <property type="entry name" value="Carb_kinase"/>
    <property type="match status" value="2"/>
</dbReference>
<comment type="function">
    <text evidence="8">Bifunctional enzyme that catalyzes the epimerization of the S- and R-forms of NAD(P)HX and the dehydration of the S-form of NAD(P)HX at the expense of ADP, which is converted to AMP. This allows the repair of both epimers of NAD(P)HX, a damaged form of NAD(P)H that is a result of enzymatic or heat-dependent hydration.</text>
</comment>
<gene>
    <name evidence="12" type="primary">nnrE</name>
    <name evidence="11" type="synonym">nnrD</name>
    <name evidence="16" type="ORF">Q5761_01150</name>
</gene>
<dbReference type="CDD" id="cd01171">
    <property type="entry name" value="YXKO-related"/>
    <property type="match status" value="1"/>
</dbReference>
<feature type="binding site" evidence="12">
    <location>
        <position position="211"/>
    </location>
    <ligand>
        <name>K(+)</name>
        <dbReference type="ChEBI" id="CHEBI:29103"/>
    </ligand>
</feature>
<accession>A0ABZ0QSE0</accession>
<keyword evidence="7 11" id="KW-0456">Lyase</keyword>
<evidence type="ECO:0000256" key="7">
    <source>
        <dbReference type="ARBA" id="ARBA00023239"/>
    </source>
</evidence>
<comment type="catalytic activity">
    <reaction evidence="12">
        <text>(6R)-NADHX = (6S)-NADHX</text>
        <dbReference type="Rhea" id="RHEA:32215"/>
        <dbReference type="ChEBI" id="CHEBI:64074"/>
        <dbReference type="ChEBI" id="CHEBI:64075"/>
        <dbReference type="EC" id="5.1.99.6"/>
    </reaction>
</comment>